<accession>A0AAD4CPA4</accession>
<gene>
    <name evidence="1" type="ORF">FE257_006337</name>
</gene>
<dbReference type="EMBL" id="VCAU01000029">
    <property type="protein sequence ID" value="KAF9890176.1"/>
    <property type="molecule type" value="Genomic_DNA"/>
</dbReference>
<evidence type="ECO:0000313" key="2">
    <source>
        <dbReference type="Proteomes" id="UP001194746"/>
    </source>
</evidence>
<keyword evidence="2" id="KW-1185">Reference proteome</keyword>
<sequence>MSITSQSTRLKVYLAWVNTWLHISETQSKSCRPPLDIKHMSVLLQDSNVDRLLDPTLLHDVVTSFQRRFRNGEITLGGILPPSCEETDLLSEHYDPRVECNCDGISPMSSIKYADLTAAATSCRSIEKMLSASQHVTDRCQEWNGHGLFTVDKLHRAIEEITFCNFELQPPPPICSGADATSIPTVEAPDRRPNPDCDNPPCTFNMYFPTFERIKLCADAKYFHAMACGGSCVDEGVLRAIADAGNDVLIGDYCEAATEETLQLLQKTGAAAVGFLKMCHLSGIVSGWQLDVLVAAHIQFRVLGYYRNHAVAKVPEGLYGSRMTELTTHRHIDIANAVGVVAASLATGQQLDEYEYMRLSYATTLVNDLVDLRSDTMRRQRENPVLRGIRGSACQYLNQQVRDCLRGVRELVESKQLLAMVTMAFCNWTVMASHHKLYELVHSVRQDTRLQLCTYDGLDEEYDRLLKALKPYGSLGLDGPHWGLKRMELDRLYSTYRQSPKTHSAWVADMVRILLQPSTFRQIVDAVHYYWKGDIGEVEYCP</sequence>
<protein>
    <submittedName>
        <fullName evidence="1">Uncharacterized protein</fullName>
    </submittedName>
</protein>
<proteinExistence type="predicted"/>
<comment type="caution">
    <text evidence="1">The sequence shown here is derived from an EMBL/GenBank/DDBJ whole genome shotgun (WGS) entry which is preliminary data.</text>
</comment>
<name>A0AAD4CPA4_ASPNN</name>
<dbReference type="Proteomes" id="UP001194746">
    <property type="component" value="Unassembled WGS sequence"/>
</dbReference>
<organism evidence="1 2">
    <name type="scientific">Aspergillus nanangensis</name>
    <dbReference type="NCBI Taxonomy" id="2582783"/>
    <lineage>
        <taxon>Eukaryota</taxon>
        <taxon>Fungi</taxon>
        <taxon>Dikarya</taxon>
        <taxon>Ascomycota</taxon>
        <taxon>Pezizomycotina</taxon>
        <taxon>Eurotiomycetes</taxon>
        <taxon>Eurotiomycetidae</taxon>
        <taxon>Eurotiales</taxon>
        <taxon>Aspergillaceae</taxon>
        <taxon>Aspergillus</taxon>
        <taxon>Aspergillus subgen. Circumdati</taxon>
    </lineage>
</organism>
<reference evidence="1" key="2">
    <citation type="submission" date="2020-02" db="EMBL/GenBank/DDBJ databases">
        <authorList>
            <person name="Gilchrist C.L.M."/>
            <person name="Chooi Y.-H."/>
        </authorList>
    </citation>
    <scope>NUCLEOTIDE SEQUENCE</scope>
    <source>
        <strain evidence="1">MST-FP2251</strain>
    </source>
</reference>
<reference evidence="1" key="1">
    <citation type="journal article" date="2019" name="Beilstein J. Org. Chem.">
        <title>Nanangenines: drimane sesquiterpenoids as the dominant metabolite cohort of a novel Australian fungus, Aspergillus nanangensis.</title>
        <authorList>
            <person name="Lacey H.J."/>
            <person name="Gilchrist C.L.M."/>
            <person name="Crombie A."/>
            <person name="Kalaitzis J.A."/>
            <person name="Vuong D."/>
            <person name="Rutledge P.J."/>
            <person name="Turner P."/>
            <person name="Pitt J.I."/>
            <person name="Lacey E."/>
            <person name="Chooi Y.H."/>
            <person name="Piggott A.M."/>
        </authorList>
    </citation>
    <scope>NUCLEOTIDE SEQUENCE</scope>
    <source>
        <strain evidence="1">MST-FP2251</strain>
    </source>
</reference>
<dbReference type="AlphaFoldDB" id="A0AAD4CPA4"/>
<evidence type="ECO:0000313" key="1">
    <source>
        <dbReference type="EMBL" id="KAF9890176.1"/>
    </source>
</evidence>